<sequence>MSQPKKRVTNSSRAKYLKQRAFSTSLITGPGIFFTCPRNKEAAAVYEFKDLLERVAEEIKPTLTGEDDPEQEGSKECEGEDEDDDDDDKLEDIESQIQKELEELKGGGRREEQGPKKQASKRFESKKMDCECLGFISFPKAYDPVEFTYHIVQQIQQGKPGYGLRFIQRITPVSMTCSANSPSEFEKMVTNLLRPRFGVKASSDLKQNESEAEGPAQQADSTVCPRVGLKFRIEPIIRCHDKPLNRSEVIRITGNAVQCFNADEYIVTTDECSVGHQASDLLHRVSIDDAQVVILVSVYRYVAGVSVVEDYDKDGKRFNLRVLAETQEKKASTTEGDH</sequence>
<protein>
    <recommendedName>
        <fullName evidence="5">THUMP domain-containing protein</fullName>
    </recommendedName>
</protein>
<dbReference type="EnsemblFungi" id="PTTG_07937-t43_1">
    <property type="protein sequence ID" value="PTTG_07937-t43_1-p1"/>
    <property type="gene ID" value="PTTG_07937"/>
</dbReference>
<dbReference type="CDD" id="cd11717">
    <property type="entry name" value="THUMP_THUMPD1_like"/>
    <property type="match status" value="1"/>
</dbReference>
<dbReference type="GO" id="GO:0003723">
    <property type="term" value="F:RNA binding"/>
    <property type="evidence" value="ECO:0007669"/>
    <property type="project" value="InterPro"/>
</dbReference>
<evidence type="ECO:0000256" key="1">
    <source>
        <dbReference type="SAM" id="MobiDB-lite"/>
    </source>
</evidence>
<proteinExistence type="predicted"/>
<dbReference type="InterPro" id="IPR040183">
    <property type="entry name" value="THUMPD1-like"/>
</dbReference>
<reference evidence="3 4" key="3">
    <citation type="journal article" date="2017" name="G3 (Bethesda)">
        <title>Comparative analysis highlights variable genome content of wheat rusts and divergence of the mating loci.</title>
        <authorList>
            <person name="Cuomo C.A."/>
            <person name="Bakkeren G."/>
            <person name="Khalil H.B."/>
            <person name="Panwar V."/>
            <person name="Joly D."/>
            <person name="Linning R."/>
            <person name="Sakthikumar S."/>
            <person name="Song X."/>
            <person name="Adiconis X."/>
            <person name="Fan L."/>
            <person name="Goldberg J.M."/>
            <person name="Levin J.Z."/>
            <person name="Young S."/>
            <person name="Zeng Q."/>
            <person name="Anikster Y."/>
            <person name="Bruce M."/>
            <person name="Wang M."/>
            <person name="Yin C."/>
            <person name="McCallum B."/>
            <person name="Szabo L.J."/>
            <person name="Hulbert S."/>
            <person name="Chen X."/>
            <person name="Fellers J.P."/>
        </authorList>
    </citation>
    <scope>NUCLEOTIDE SEQUENCE</scope>
    <source>
        <strain evidence="3">isolate 1-1 / race 1 (BBBD)</strain>
        <strain evidence="4">Isolate 1-1 / race 1 (BBBD)</strain>
    </source>
</reference>
<dbReference type="Gene3D" id="3.30.2300.10">
    <property type="entry name" value="THUMP superfamily"/>
    <property type="match status" value="1"/>
</dbReference>
<reference evidence="3" key="4">
    <citation type="submission" date="2025-05" db="UniProtKB">
        <authorList>
            <consortium name="EnsemblFungi"/>
        </authorList>
    </citation>
    <scope>IDENTIFICATION</scope>
    <source>
        <strain evidence="3">isolate 1-1 / race 1 (BBBD)</strain>
    </source>
</reference>
<gene>
    <name evidence="2" type="ORF">PTTG_07937</name>
</gene>
<evidence type="ECO:0000313" key="4">
    <source>
        <dbReference type="Proteomes" id="UP000005240"/>
    </source>
</evidence>
<dbReference type="VEuPathDB" id="FungiDB:PTTG_07937"/>
<evidence type="ECO:0000313" key="3">
    <source>
        <dbReference type="EnsemblFungi" id="PTTG_07937-t43_1-p1"/>
    </source>
</evidence>
<dbReference type="OrthoDB" id="367221at2759"/>
<dbReference type="PANTHER" id="PTHR13452:SF10">
    <property type="entry name" value="THUMP DOMAIN-CONTAINING PROTEIN 1"/>
    <property type="match status" value="1"/>
</dbReference>
<organism evidence="2">
    <name type="scientific">Puccinia triticina (isolate 1-1 / race 1 (BBBD))</name>
    <name type="common">Brown leaf rust fungus</name>
    <dbReference type="NCBI Taxonomy" id="630390"/>
    <lineage>
        <taxon>Eukaryota</taxon>
        <taxon>Fungi</taxon>
        <taxon>Dikarya</taxon>
        <taxon>Basidiomycota</taxon>
        <taxon>Pucciniomycotina</taxon>
        <taxon>Pucciniomycetes</taxon>
        <taxon>Pucciniales</taxon>
        <taxon>Pucciniaceae</taxon>
        <taxon>Puccinia</taxon>
    </lineage>
</organism>
<dbReference type="Proteomes" id="UP000005240">
    <property type="component" value="Unassembled WGS sequence"/>
</dbReference>
<feature type="compositionally biased region" description="Acidic residues" evidence="1">
    <location>
        <begin position="78"/>
        <end position="88"/>
    </location>
</feature>
<keyword evidence="4" id="KW-1185">Reference proteome</keyword>
<feature type="region of interest" description="Disordered" evidence="1">
    <location>
        <begin position="101"/>
        <end position="122"/>
    </location>
</feature>
<dbReference type="EMBL" id="ADAS02000034">
    <property type="protein sequence ID" value="OAV94940.1"/>
    <property type="molecule type" value="Genomic_DNA"/>
</dbReference>
<dbReference type="GO" id="GO:0006400">
    <property type="term" value="P:tRNA modification"/>
    <property type="evidence" value="ECO:0007669"/>
    <property type="project" value="InterPro"/>
</dbReference>
<accession>A0A180GQB1</accession>
<dbReference type="AlphaFoldDB" id="A0A180GQB1"/>
<name>A0A180GQB1_PUCT1</name>
<dbReference type="PANTHER" id="PTHR13452">
    <property type="entry name" value="THUMP DOMAIN CONTAINING PROTEIN 1-RELATED"/>
    <property type="match status" value="1"/>
</dbReference>
<evidence type="ECO:0008006" key="5">
    <source>
        <dbReference type="Google" id="ProtNLM"/>
    </source>
</evidence>
<reference evidence="2" key="1">
    <citation type="submission" date="2009-11" db="EMBL/GenBank/DDBJ databases">
        <authorList>
            <consortium name="The Broad Institute Genome Sequencing Platform"/>
            <person name="Ward D."/>
            <person name="Feldgarden M."/>
            <person name="Earl A."/>
            <person name="Young S.K."/>
            <person name="Zeng Q."/>
            <person name="Koehrsen M."/>
            <person name="Alvarado L."/>
            <person name="Berlin A."/>
            <person name="Bochicchio J."/>
            <person name="Borenstein D."/>
            <person name="Chapman S.B."/>
            <person name="Chen Z."/>
            <person name="Engels R."/>
            <person name="Freedman E."/>
            <person name="Gellesch M."/>
            <person name="Goldberg J."/>
            <person name="Griggs A."/>
            <person name="Gujja S."/>
            <person name="Heilman E."/>
            <person name="Heiman D."/>
            <person name="Hepburn T."/>
            <person name="Howarth C."/>
            <person name="Jen D."/>
            <person name="Larson L."/>
            <person name="Lewis B."/>
            <person name="Mehta T."/>
            <person name="Park D."/>
            <person name="Pearson M."/>
            <person name="Roberts A."/>
            <person name="Saif S."/>
            <person name="Shea T."/>
            <person name="Shenoy N."/>
            <person name="Sisk P."/>
            <person name="Stolte C."/>
            <person name="Sykes S."/>
            <person name="Thomson T."/>
            <person name="Walk T."/>
            <person name="White J."/>
            <person name="Yandava C."/>
            <person name="Izard J."/>
            <person name="Baranova O.V."/>
            <person name="Blanton J.M."/>
            <person name="Tanner A.C."/>
            <person name="Dewhirst F.E."/>
            <person name="Haas B."/>
            <person name="Nusbaum C."/>
            <person name="Birren B."/>
        </authorList>
    </citation>
    <scope>NUCLEOTIDE SEQUENCE [LARGE SCALE GENOMIC DNA]</scope>
    <source>
        <strain evidence="2">1-1 BBBD Race 1</strain>
    </source>
</reference>
<feature type="region of interest" description="Disordered" evidence="1">
    <location>
        <begin position="59"/>
        <end position="88"/>
    </location>
</feature>
<reference evidence="2" key="2">
    <citation type="submission" date="2016-05" db="EMBL/GenBank/DDBJ databases">
        <title>Comparative analysis highlights variable genome content of wheat rusts and divergence of the mating loci.</title>
        <authorList>
            <person name="Cuomo C.A."/>
            <person name="Bakkeren G."/>
            <person name="Szabo L."/>
            <person name="Khalil H."/>
            <person name="Joly D."/>
            <person name="Goldberg J."/>
            <person name="Young S."/>
            <person name="Zeng Q."/>
            <person name="Fellers J."/>
        </authorList>
    </citation>
    <scope>NUCLEOTIDE SEQUENCE [LARGE SCALE GENOMIC DNA]</scope>
    <source>
        <strain evidence="2">1-1 BBBD Race 1</strain>
    </source>
</reference>
<dbReference type="STRING" id="630390.A0A180GQB1"/>
<evidence type="ECO:0000313" key="2">
    <source>
        <dbReference type="EMBL" id="OAV94940.1"/>
    </source>
</evidence>